<feature type="compositionally biased region" description="Acidic residues" evidence="7">
    <location>
        <begin position="13"/>
        <end position="27"/>
    </location>
</feature>
<keyword evidence="5" id="KW-0186">Copper</keyword>
<keyword evidence="6 8" id="KW-0472">Membrane</keyword>
<dbReference type="AlphaFoldDB" id="A0AAV3T5J8"/>
<reference evidence="10 11" key="1">
    <citation type="journal article" date="2019" name="Int. J. Syst. Evol. Microbiol.">
        <title>The Global Catalogue of Microorganisms (GCM) 10K type strain sequencing project: providing services to taxonomists for standard genome sequencing and annotation.</title>
        <authorList>
            <consortium name="The Broad Institute Genomics Platform"/>
            <consortium name="The Broad Institute Genome Sequencing Center for Infectious Disease"/>
            <person name="Wu L."/>
            <person name="Ma J."/>
        </authorList>
    </citation>
    <scope>NUCLEOTIDE SEQUENCE [LARGE SCALE GENOMIC DNA]</scope>
    <source>
        <strain evidence="10 11">JCM 16328</strain>
    </source>
</reference>
<evidence type="ECO:0000256" key="1">
    <source>
        <dbReference type="ARBA" id="ARBA00004370"/>
    </source>
</evidence>
<evidence type="ECO:0000256" key="8">
    <source>
        <dbReference type="SAM" id="Phobius"/>
    </source>
</evidence>
<dbReference type="GO" id="GO:0009055">
    <property type="term" value="F:electron transfer activity"/>
    <property type="evidence" value="ECO:0007669"/>
    <property type="project" value="InterPro"/>
</dbReference>
<protein>
    <recommendedName>
        <fullName evidence="9">Blue (type 1) copper domain-containing protein</fullName>
    </recommendedName>
</protein>
<sequence>MGADVAGAQTDGNETDGNETDGNETDGNETGAAGGERVTVELVDYAYEPGTDSPLSIESGTTVQFVWVTDNHNIAVDGTPDGSEWEGHEPVEDAPFEYENTFDAEGTYEFHCDPHLNLGMEGTIEVGATGDGGGPTGPAVPGWALTAGILTMGALAVAVGLGYFFLKYGGYEEE</sequence>
<dbReference type="GO" id="GO:0016020">
    <property type="term" value="C:membrane"/>
    <property type="evidence" value="ECO:0007669"/>
    <property type="project" value="UniProtKB-SubCell"/>
</dbReference>
<evidence type="ECO:0000256" key="4">
    <source>
        <dbReference type="ARBA" id="ARBA00022982"/>
    </source>
</evidence>
<accession>A0AAV3T5J8</accession>
<evidence type="ECO:0000313" key="10">
    <source>
        <dbReference type="EMBL" id="GAA0662984.1"/>
    </source>
</evidence>
<evidence type="ECO:0000256" key="5">
    <source>
        <dbReference type="ARBA" id="ARBA00023008"/>
    </source>
</evidence>
<keyword evidence="2" id="KW-0813">Transport</keyword>
<evidence type="ECO:0000313" key="11">
    <source>
        <dbReference type="Proteomes" id="UP001500420"/>
    </source>
</evidence>
<dbReference type="Pfam" id="PF00127">
    <property type="entry name" value="Copper-bind"/>
    <property type="match status" value="1"/>
</dbReference>
<dbReference type="RefSeq" id="WP_343772206.1">
    <property type="nucleotide sequence ID" value="NZ_BAAADV010000001.1"/>
</dbReference>
<gene>
    <name evidence="10" type="ORF">GCM10009020_04430</name>
</gene>
<comment type="caution">
    <text evidence="10">The sequence shown here is derived from an EMBL/GenBank/DDBJ whole genome shotgun (WGS) entry which is preliminary data.</text>
</comment>
<feature type="region of interest" description="Disordered" evidence="7">
    <location>
        <begin position="1"/>
        <end position="37"/>
    </location>
</feature>
<dbReference type="InterPro" id="IPR028871">
    <property type="entry name" value="BlueCu_1_BS"/>
</dbReference>
<dbReference type="GO" id="GO:0005507">
    <property type="term" value="F:copper ion binding"/>
    <property type="evidence" value="ECO:0007669"/>
    <property type="project" value="InterPro"/>
</dbReference>
<dbReference type="PANTHER" id="PTHR34192">
    <property type="entry name" value="PLASTOCYANIN MAJOR ISOFORM, CHLOROPLASTIC-RELATED"/>
    <property type="match status" value="1"/>
</dbReference>
<evidence type="ECO:0000259" key="9">
    <source>
        <dbReference type="Pfam" id="PF00127"/>
    </source>
</evidence>
<evidence type="ECO:0000256" key="6">
    <source>
        <dbReference type="ARBA" id="ARBA00023136"/>
    </source>
</evidence>
<keyword evidence="8" id="KW-1133">Transmembrane helix</keyword>
<keyword evidence="8" id="KW-0812">Transmembrane</keyword>
<dbReference type="Proteomes" id="UP001500420">
    <property type="component" value="Unassembled WGS sequence"/>
</dbReference>
<organism evidence="10 11">
    <name type="scientific">Natronoarchaeum mannanilyticum</name>
    <dbReference type="NCBI Taxonomy" id="926360"/>
    <lineage>
        <taxon>Archaea</taxon>
        <taxon>Methanobacteriati</taxon>
        <taxon>Methanobacteriota</taxon>
        <taxon>Stenosarchaea group</taxon>
        <taxon>Halobacteria</taxon>
        <taxon>Halobacteriales</taxon>
        <taxon>Natronoarchaeaceae</taxon>
    </lineage>
</organism>
<comment type="subcellular location">
    <subcellularLocation>
        <location evidence="1">Membrane</location>
    </subcellularLocation>
</comment>
<dbReference type="PANTHER" id="PTHR34192:SF10">
    <property type="entry name" value="PLASTOCYANIN MAJOR ISOFORM, CHLOROPLASTIC-RELATED"/>
    <property type="match status" value="1"/>
</dbReference>
<dbReference type="Gene3D" id="2.60.40.420">
    <property type="entry name" value="Cupredoxins - blue copper proteins"/>
    <property type="match status" value="1"/>
</dbReference>
<dbReference type="PROSITE" id="PS00196">
    <property type="entry name" value="COPPER_BLUE"/>
    <property type="match status" value="1"/>
</dbReference>
<keyword evidence="4" id="KW-0249">Electron transport</keyword>
<feature type="transmembrane region" description="Helical" evidence="8">
    <location>
        <begin position="143"/>
        <end position="166"/>
    </location>
</feature>
<dbReference type="SUPFAM" id="SSF49503">
    <property type="entry name" value="Cupredoxins"/>
    <property type="match status" value="1"/>
</dbReference>
<dbReference type="InterPro" id="IPR000923">
    <property type="entry name" value="BlueCu_1"/>
</dbReference>
<dbReference type="InterPro" id="IPR008972">
    <property type="entry name" value="Cupredoxin"/>
</dbReference>
<feature type="domain" description="Blue (type 1) copper" evidence="9">
    <location>
        <begin position="54"/>
        <end position="126"/>
    </location>
</feature>
<evidence type="ECO:0000256" key="2">
    <source>
        <dbReference type="ARBA" id="ARBA00022448"/>
    </source>
</evidence>
<name>A0AAV3T5J8_9EURY</name>
<evidence type="ECO:0000256" key="3">
    <source>
        <dbReference type="ARBA" id="ARBA00022723"/>
    </source>
</evidence>
<evidence type="ECO:0000256" key="7">
    <source>
        <dbReference type="SAM" id="MobiDB-lite"/>
    </source>
</evidence>
<keyword evidence="11" id="KW-1185">Reference proteome</keyword>
<dbReference type="EMBL" id="BAAADV010000001">
    <property type="protein sequence ID" value="GAA0662984.1"/>
    <property type="molecule type" value="Genomic_DNA"/>
</dbReference>
<proteinExistence type="predicted"/>
<keyword evidence="3" id="KW-0479">Metal-binding</keyword>